<protein>
    <submittedName>
        <fullName evidence="4">Por secretion system C-terminal sorting domain-containing protein</fullName>
    </submittedName>
</protein>
<dbReference type="RefSeq" id="WP_089372069.1">
    <property type="nucleotide sequence ID" value="NZ_BMEP01000007.1"/>
</dbReference>
<dbReference type="OrthoDB" id="1652165at2"/>
<keyword evidence="1 2" id="KW-0732">Signal</keyword>
<keyword evidence="5" id="KW-1185">Reference proteome</keyword>
<organism evidence="4 5">
    <name type="scientific">Dokdonia pacifica</name>
    <dbReference type="NCBI Taxonomy" id="1627892"/>
    <lineage>
        <taxon>Bacteria</taxon>
        <taxon>Pseudomonadati</taxon>
        <taxon>Bacteroidota</taxon>
        <taxon>Flavobacteriia</taxon>
        <taxon>Flavobacteriales</taxon>
        <taxon>Flavobacteriaceae</taxon>
        <taxon>Dokdonia</taxon>
    </lineage>
</organism>
<feature type="domain" description="Secretion system C-terminal sorting" evidence="3">
    <location>
        <begin position="1690"/>
        <end position="1762"/>
    </location>
</feature>
<accession>A0A239A9K9</accession>
<dbReference type="NCBIfam" id="TIGR04183">
    <property type="entry name" value="Por_Secre_tail"/>
    <property type="match status" value="1"/>
</dbReference>
<evidence type="ECO:0000313" key="5">
    <source>
        <dbReference type="Proteomes" id="UP000198379"/>
    </source>
</evidence>
<gene>
    <name evidence="4" type="ORF">SAMN06265376_104262</name>
</gene>
<reference evidence="4 5" key="1">
    <citation type="submission" date="2017-06" db="EMBL/GenBank/DDBJ databases">
        <authorList>
            <person name="Kim H.J."/>
            <person name="Triplett B.A."/>
        </authorList>
    </citation>
    <scope>NUCLEOTIDE SEQUENCE [LARGE SCALE GENOMIC DNA]</scope>
    <source>
        <strain evidence="4 5">DSM 25597</strain>
    </source>
</reference>
<feature type="signal peptide" evidence="2">
    <location>
        <begin position="1"/>
        <end position="20"/>
    </location>
</feature>
<evidence type="ECO:0000256" key="2">
    <source>
        <dbReference type="SAM" id="SignalP"/>
    </source>
</evidence>
<dbReference type="Pfam" id="PF18962">
    <property type="entry name" value="Por_Secre_tail"/>
    <property type="match status" value="1"/>
</dbReference>
<evidence type="ECO:0000313" key="4">
    <source>
        <dbReference type="EMBL" id="SNR92325.1"/>
    </source>
</evidence>
<proteinExistence type="predicted"/>
<evidence type="ECO:0000259" key="3">
    <source>
        <dbReference type="Pfam" id="PF18962"/>
    </source>
</evidence>
<dbReference type="Proteomes" id="UP000198379">
    <property type="component" value="Unassembled WGS sequence"/>
</dbReference>
<feature type="chain" id="PRO_5011991841" evidence="2">
    <location>
        <begin position="21"/>
        <end position="1764"/>
    </location>
</feature>
<dbReference type="EMBL" id="FZNY01000004">
    <property type="protein sequence ID" value="SNR92325.1"/>
    <property type="molecule type" value="Genomic_DNA"/>
</dbReference>
<sequence length="1764" mass="186075">MKKLLLIIIGLIFMVNNLTAQTFTVNPGNHSSWFDNASWVGGVSPGDMIYPGQTVIIPSGSSINYDSFQLIIIGTLQIDGTMSLPTTEATSLPLIVGAITVFGTMNITGSLAYSQFASGHIMNRIVNIGTVNIDGGTITRSQFLFDAIFFINTESGELNIINGGRLVADEKFINYQIINEGFIDNQGQIGRIHNFENMGTFINAGSLSVRPSSSPAVGLTEQGIATFSNSGSFTNSGALNFDSFDASPQAYESSITATNTGTFINNAGASILMRPRQVDIFNPVTFTNAPGSSFTNNGVLTITFNGATFENNTNAFTNTNAGSILLQDNALLNTTRVFTNEGTITNNATMSVVGFGILDNEVNGTVINNSSFINNGTLNSVGVFTNNGTLTNDDVPSVPTASGRMNINGIDFTNNGTIVNDFIIENNGTINNNPMATITNNSFLINDGDIINQGNIEVLNDGIIIRTSPTGVSNIENSGSIMINNASFNLRRTVLNNTGSILLTGISETGAGRLFIEQASFSRLTNQPEGNITIDTFGALSVNFGILQNLGGTIDINAGGELLIRGDFFNSQNSGIFRNQLGIVTNNGLIRAENNGFIENFSDGGSPGTSASIINNTSISIETRASLTNRGDIINTASGTISMTGDQLSNIPNSGFSFQNDGTITIQRANTTNSPTPFINAGDGEFINNGNLNLLEGDGENVGILNNTATGIITINSLLQNGEEFDNAILVNQGLITNNNSFENIFGAIYENNGDFTNTGTFSNDENSTLSGINNSHTGAVTNDGILAPGSIDNTVGIYNFDNDFTNQNNASLLIEIDDASTPGIGYDQVTVNGIAQLAGNLTVTLSPNYLPELGDTFTILTANSISGTFDTANFPLSNILTWEIDYQPTSVTLTILVNCNTPVTFTAPDDTCVNTAVQTGISGGLFEGGVYSGPGVTDTGDGITYSFDPMIAGIGIHTLVYTFTNPFDTECVMTASDTIEVFALPEVDFTAPENLPLDAGIQTDLNGGTPAVSILSTTVAIFINYEVGGFPSFIGGNIVFNSSGTMVSTDVTADNDGNGSITNLVDATALDATITLDFGNGSTGTIVADAPIIGASGNLTFSGSNLVIDGDVFDFFSGTGTASTATMGSGIYAGPGVTNEASGTLYSFDPAVAGAGTHTITYTFTDDNGCAVTASDTMEVFVDLCTSTTTYTIAGGWDNGTPNATTRAIINGNYSTAIEGDITACELIINTGAILTVADGNFISVENNITINGTLDVANTGSVVQVDENAITINNGSIAVAKTTPTLDDRNFVAMSSPVTAEARDRVYGNSRAVFSIIPSNFIPFTIDFLEFPEFEFAENFLDDNNDYLLPATGSTATPAAGIGQLIFPQPEPNVGDGAYTLTYTQSPMNPGTLNSGTISVPINYNGPATINNYNLLGNPYASAIDVTAFINANDAVNEVYYWDHITNPTSELPGFGTSNFSMNDISIRNAMMGIAAVNGGTPPGQFMSSGQGFGIKADQAEMVAGTPVVFTNSIRVTGNNDGFRNSETSADIDKLWLNLTTTAFDEAIAQTGIGFTPEATPSIDKGYDSPRVGTFLSLFTRVDSGELLGIQAREAFEADMEIALGFSTSIEAETPYTISIGNLEGIAIENASVFIIDHASDTIVNLSEQPYTFTAQKGLHTDRFTMVFQDREVLNADEESFRESRISLYPNPSQGQVTLAYTGSSTLENAAITDVNGKIIKRIDLSNFNKSQTMDLSALARGMYFMQIISQGNTIVKKLILR</sequence>
<dbReference type="InterPro" id="IPR026444">
    <property type="entry name" value="Secre_tail"/>
</dbReference>
<evidence type="ECO:0000256" key="1">
    <source>
        <dbReference type="ARBA" id="ARBA00022729"/>
    </source>
</evidence>
<name>A0A239A9K9_9FLAO</name>